<evidence type="ECO:0000313" key="3">
    <source>
        <dbReference type="Proteomes" id="UP000236416"/>
    </source>
</evidence>
<evidence type="ECO:0000256" key="1">
    <source>
        <dbReference type="SAM" id="Phobius"/>
    </source>
</evidence>
<dbReference type="EMBL" id="PPTF01000073">
    <property type="protein sequence ID" value="POA97317.1"/>
    <property type="molecule type" value="Genomic_DNA"/>
</dbReference>
<comment type="caution">
    <text evidence="2">The sequence shown here is derived from an EMBL/GenBank/DDBJ whole genome shotgun (WGS) entry which is preliminary data.</text>
</comment>
<feature type="transmembrane region" description="Helical" evidence="1">
    <location>
        <begin position="21"/>
        <end position="38"/>
    </location>
</feature>
<feature type="transmembrane region" description="Helical" evidence="1">
    <location>
        <begin position="44"/>
        <end position="64"/>
    </location>
</feature>
<dbReference type="Proteomes" id="UP000236416">
    <property type="component" value="Unassembled WGS sequence"/>
</dbReference>
<organism evidence="2 3">
    <name type="scientific">Chromobacterium sinusclupearum</name>
    <dbReference type="NCBI Taxonomy" id="2077146"/>
    <lineage>
        <taxon>Bacteria</taxon>
        <taxon>Pseudomonadati</taxon>
        <taxon>Pseudomonadota</taxon>
        <taxon>Betaproteobacteria</taxon>
        <taxon>Neisseriales</taxon>
        <taxon>Chromobacteriaceae</taxon>
        <taxon>Chromobacterium</taxon>
    </lineage>
</organism>
<sequence length="73" mass="8606">MTERVMTSHPVATRIRILLRHILTGYVLGKCFFFCTAHELRAEIFSAFFAENYFGFAVLFNYLMPRVHQALYQ</sequence>
<keyword evidence="3" id="KW-1185">Reference proteome</keyword>
<gene>
    <name evidence="2" type="ORF">C2134_15860</name>
</gene>
<dbReference type="AlphaFoldDB" id="A0A2K4MJN7"/>
<reference evidence="2 3" key="1">
    <citation type="submission" date="2018-01" db="EMBL/GenBank/DDBJ databases">
        <title>Genomic Sequence of Chromobacterium MWU13-2610 from wild cranberry bogs within the Cape Cod National Seashore.</title>
        <authorList>
            <person name="O'Hara-Hanley K."/>
            <person name="Soby S."/>
            <person name="Harrison A."/>
        </authorList>
    </citation>
    <scope>NUCLEOTIDE SEQUENCE [LARGE SCALE GENOMIC DNA]</scope>
    <source>
        <strain evidence="2 3">MWU13-2610</strain>
    </source>
</reference>
<name>A0A2K4MJN7_9NEIS</name>
<accession>A0A2K4MJN7</accession>
<keyword evidence="1" id="KW-0472">Membrane</keyword>
<protein>
    <submittedName>
        <fullName evidence="2">Uncharacterized protein</fullName>
    </submittedName>
</protein>
<evidence type="ECO:0000313" key="2">
    <source>
        <dbReference type="EMBL" id="POA97317.1"/>
    </source>
</evidence>
<proteinExistence type="predicted"/>
<keyword evidence="1" id="KW-1133">Transmembrane helix</keyword>
<keyword evidence="1" id="KW-0812">Transmembrane</keyword>